<sequence length="138" mass="15872">MVRIYAIVALTSGKTRRRNQRGSTKFRSKRRLRIAWRPARKTTRLGRTAPFVQYVVCDKHRTEWPDKLFGYRSAEIYEGSMPMVCDTCKVCQAWTRAATVLGRRVDEPIGTAALRDLPNQHRFTMLLATLLLCGQADL</sequence>
<evidence type="ECO:0000313" key="2">
    <source>
        <dbReference type="Proteomes" id="UP000007129"/>
    </source>
</evidence>
<dbReference type="VEuPathDB" id="FungiDB:MPH_03521"/>
<name>K2R9I5_MACPH</name>
<proteinExistence type="predicted"/>
<dbReference type="InParanoid" id="K2R9I5"/>
<evidence type="ECO:0000313" key="1">
    <source>
        <dbReference type="EMBL" id="EKG19151.1"/>
    </source>
</evidence>
<protein>
    <submittedName>
        <fullName evidence="1">Uncharacterized protein</fullName>
    </submittedName>
</protein>
<gene>
    <name evidence="1" type="ORF">MPH_03521</name>
</gene>
<dbReference type="AlphaFoldDB" id="K2R9I5"/>
<comment type="caution">
    <text evidence="1">The sequence shown here is derived from an EMBL/GenBank/DDBJ whole genome shotgun (WGS) entry which is preliminary data.</text>
</comment>
<dbReference type="HOGENOM" id="CLU_1855633_0_0_1"/>
<dbReference type="EMBL" id="AHHD01000165">
    <property type="protein sequence ID" value="EKG19151.1"/>
    <property type="molecule type" value="Genomic_DNA"/>
</dbReference>
<organism evidence="1 2">
    <name type="scientific">Macrophomina phaseolina (strain MS6)</name>
    <name type="common">Charcoal rot fungus</name>
    <dbReference type="NCBI Taxonomy" id="1126212"/>
    <lineage>
        <taxon>Eukaryota</taxon>
        <taxon>Fungi</taxon>
        <taxon>Dikarya</taxon>
        <taxon>Ascomycota</taxon>
        <taxon>Pezizomycotina</taxon>
        <taxon>Dothideomycetes</taxon>
        <taxon>Dothideomycetes incertae sedis</taxon>
        <taxon>Botryosphaeriales</taxon>
        <taxon>Botryosphaeriaceae</taxon>
        <taxon>Macrophomina</taxon>
    </lineage>
</organism>
<accession>K2R9I5</accession>
<dbReference type="Proteomes" id="UP000007129">
    <property type="component" value="Unassembled WGS sequence"/>
</dbReference>
<reference evidence="1 2" key="1">
    <citation type="journal article" date="2012" name="BMC Genomics">
        <title>Tools to kill: Genome of one of the most destructive plant pathogenic fungi Macrophomina phaseolina.</title>
        <authorList>
            <person name="Islam M.S."/>
            <person name="Haque M.S."/>
            <person name="Islam M.M."/>
            <person name="Emdad E.M."/>
            <person name="Halim A."/>
            <person name="Hossen Q.M.M."/>
            <person name="Hossain M.Z."/>
            <person name="Ahmed B."/>
            <person name="Rahim S."/>
            <person name="Rahman M.S."/>
            <person name="Alam M.M."/>
            <person name="Hou S."/>
            <person name="Wan X."/>
            <person name="Saito J.A."/>
            <person name="Alam M."/>
        </authorList>
    </citation>
    <scope>NUCLEOTIDE SEQUENCE [LARGE SCALE GENOMIC DNA]</scope>
    <source>
        <strain evidence="1 2">MS6</strain>
    </source>
</reference>